<dbReference type="Proteomes" id="UP001592531">
    <property type="component" value="Unassembled WGS sequence"/>
</dbReference>
<feature type="compositionally biased region" description="Low complexity" evidence="4">
    <location>
        <begin position="361"/>
        <end position="408"/>
    </location>
</feature>
<dbReference type="InterPro" id="IPR011009">
    <property type="entry name" value="Kinase-like_dom_sf"/>
</dbReference>
<name>A0ABV6VNP3_9ACTN</name>
<dbReference type="InterPro" id="IPR000719">
    <property type="entry name" value="Prot_kinase_dom"/>
</dbReference>
<evidence type="ECO:0000256" key="1">
    <source>
        <dbReference type="ARBA" id="ARBA00022741"/>
    </source>
</evidence>
<dbReference type="Pfam" id="PF00069">
    <property type="entry name" value="Pkinase"/>
    <property type="match status" value="1"/>
</dbReference>
<feature type="domain" description="Protein kinase" evidence="6">
    <location>
        <begin position="8"/>
        <end position="257"/>
    </location>
</feature>
<dbReference type="InterPro" id="IPR005543">
    <property type="entry name" value="PASTA_dom"/>
</dbReference>
<dbReference type="SUPFAM" id="SSF56112">
    <property type="entry name" value="Protein kinase-like (PK-like)"/>
    <property type="match status" value="1"/>
</dbReference>
<dbReference type="CDD" id="cd06577">
    <property type="entry name" value="PASTA_pknB"/>
    <property type="match status" value="1"/>
</dbReference>
<dbReference type="CDD" id="cd14014">
    <property type="entry name" value="STKc_PknB_like"/>
    <property type="match status" value="1"/>
</dbReference>
<dbReference type="GO" id="GO:0016301">
    <property type="term" value="F:kinase activity"/>
    <property type="evidence" value="ECO:0007669"/>
    <property type="project" value="UniProtKB-KW"/>
</dbReference>
<sequence>MEWVVPGYRHTRELGSGASGRVVLALHDETGTAVAIKYLGEELRADSDFLEEFRAEARLLGDLETPYVVRLWEYVEGPEGAAIVMELVDGIALRALLREAGATGPEAALVVLKGSLLGLAAAHAMGVVHRDYKPENVLVAADGSSKLVDFGIAVKTGDDGGIAGTPPYMAPEQWTGDPATAAADVYAATATFFECLTGKRPYPGTEFAELVVQHTTAPIPDEEAPEAVRPLIRRGLAKTADERPSSAAAFVAELEAVAGVAYGEDWEEKGQRKLAAMAALLPLLFPSAGGVAADGGTALATTVLGAGAGAGAGVGKGVGKRLIPKRVLVGGLAGAVVLGLLGGGYASGVVGNGTTHTKPVAGPTPAATTSFTPSGTPTPIATPSDTATVTPTPTASATPTAAPTTSPAGPAPTVPVTDPTTKAPTKAPTTSPTPKPTVATATVPDLNGLSTGAAQSALVRAGFDKANISYTLAQVCDAAAPAGVYQQSLRAGSSVPRTSKVSFSSRTYACVAYPGLVEGRRVTLAVVQQELKDDGFSNVLVGSTLCKTSSYLWYQTPDDPGFLWSNDTITLHCQEEQVIG</sequence>
<dbReference type="PROSITE" id="PS00107">
    <property type="entry name" value="PROTEIN_KINASE_ATP"/>
    <property type="match status" value="1"/>
</dbReference>
<keyword evidence="8" id="KW-0808">Transferase</keyword>
<dbReference type="RefSeq" id="WP_380530907.1">
    <property type="nucleotide sequence ID" value="NZ_JBHFAB010000001.1"/>
</dbReference>
<keyword evidence="5" id="KW-1133">Transmembrane helix</keyword>
<dbReference type="Pfam" id="PF03793">
    <property type="entry name" value="PASTA"/>
    <property type="match status" value="1"/>
</dbReference>
<feature type="transmembrane region" description="Helical" evidence="5">
    <location>
        <begin position="327"/>
        <end position="346"/>
    </location>
</feature>
<evidence type="ECO:0000259" key="7">
    <source>
        <dbReference type="PROSITE" id="PS51178"/>
    </source>
</evidence>
<dbReference type="InterPro" id="IPR017441">
    <property type="entry name" value="Protein_kinase_ATP_BS"/>
</dbReference>
<keyword evidence="5" id="KW-0812">Transmembrane</keyword>
<dbReference type="PANTHER" id="PTHR24361:SF678">
    <property type="entry name" value="SPORULATION-SPECIFIC PROTEIN 1"/>
    <property type="match status" value="1"/>
</dbReference>
<dbReference type="PROSITE" id="PS00108">
    <property type="entry name" value="PROTEIN_KINASE_ST"/>
    <property type="match status" value="1"/>
</dbReference>
<dbReference type="PROSITE" id="PS50011">
    <property type="entry name" value="PROTEIN_KINASE_DOM"/>
    <property type="match status" value="1"/>
</dbReference>
<protein>
    <submittedName>
        <fullName evidence="8">Protein kinase</fullName>
    </submittedName>
</protein>
<reference evidence="8 9" key="1">
    <citation type="submission" date="2024-09" db="EMBL/GenBank/DDBJ databases">
        <authorList>
            <person name="Lee S.D."/>
        </authorList>
    </citation>
    <scope>NUCLEOTIDE SEQUENCE [LARGE SCALE GENOMIC DNA]</scope>
    <source>
        <strain evidence="8 9">N8-3</strain>
    </source>
</reference>
<dbReference type="Gene3D" id="3.30.10.20">
    <property type="match status" value="1"/>
</dbReference>
<organism evidence="8 9">
    <name type="scientific">Streptacidiphilus cavernicola</name>
    <dbReference type="NCBI Taxonomy" id="3342716"/>
    <lineage>
        <taxon>Bacteria</taxon>
        <taxon>Bacillati</taxon>
        <taxon>Actinomycetota</taxon>
        <taxon>Actinomycetes</taxon>
        <taxon>Kitasatosporales</taxon>
        <taxon>Streptomycetaceae</taxon>
        <taxon>Streptacidiphilus</taxon>
    </lineage>
</organism>
<dbReference type="PROSITE" id="PS51178">
    <property type="entry name" value="PASTA"/>
    <property type="match status" value="1"/>
</dbReference>
<dbReference type="InterPro" id="IPR053235">
    <property type="entry name" value="Ser_Thr_kinase"/>
</dbReference>
<evidence type="ECO:0000256" key="5">
    <source>
        <dbReference type="SAM" id="Phobius"/>
    </source>
</evidence>
<evidence type="ECO:0000256" key="2">
    <source>
        <dbReference type="ARBA" id="ARBA00022840"/>
    </source>
</evidence>
<dbReference type="InterPro" id="IPR008271">
    <property type="entry name" value="Ser/Thr_kinase_AS"/>
</dbReference>
<feature type="region of interest" description="Disordered" evidence="4">
    <location>
        <begin position="356"/>
        <end position="447"/>
    </location>
</feature>
<feature type="compositionally biased region" description="Low complexity" evidence="4">
    <location>
        <begin position="414"/>
        <end position="445"/>
    </location>
</feature>
<dbReference type="EMBL" id="JBHFAB010000001">
    <property type="protein sequence ID" value="MFC1415362.1"/>
    <property type="molecule type" value="Genomic_DNA"/>
</dbReference>
<feature type="binding site" evidence="3">
    <location>
        <position position="37"/>
    </location>
    <ligand>
        <name>ATP</name>
        <dbReference type="ChEBI" id="CHEBI:30616"/>
    </ligand>
</feature>
<evidence type="ECO:0000313" key="8">
    <source>
        <dbReference type="EMBL" id="MFC1415362.1"/>
    </source>
</evidence>
<feature type="transmembrane region" description="Helical" evidence="5">
    <location>
        <begin position="298"/>
        <end position="315"/>
    </location>
</feature>
<keyword evidence="9" id="KW-1185">Reference proteome</keyword>
<feature type="domain" description="PASTA" evidence="7">
    <location>
        <begin position="437"/>
        <end position="507"/>
    </location>
</feature>
<keyword evidence="8" id="KW-0418">Kinase</keyword>
<accession>A0ABV6VNP3</accession>
<dbReference type="Gene3D" id="1.10.510.10">
    <property type="entry name" value="Transferase(Phosphotransferase) domain 1"/>
    <property type="match status" value="1"/>
</dbReference>
<evidence type="ECO:0000256" key="4">
    <source>
        <dbReference type="SAM" id="MobiDB-lite"/>
    </source>
</evidence>
<evidence type="ECO:0000259" key="6">
    <source>
        <dbReference type="PROSITE" id="PS50011"/>
    </source>
</evidence>
<evidence type="ECO:0000256" key="3">
    <source>
        <dbReference type="PROSITE-ProRule" id="PRU10141"/>
    </source>
</evidence>
<dbReference type="PANTHER" id="PTHR24361">
    <property type="entry name" value="MITOGEN-ACTIVATED KINASE KINASE KINASE"/>
    <property type="match status" value="1"/>
</dbReference>
<gene>
    <name evidence="8" type="ORF">ACEZDE_01685</name>
</gene>
<keyword evidence="5" id="KW-0472">Membrane</keyword>
<keyword evidence="1 3" id="KW-0547">Nucleotide-binding</keyword>
<proteinExistence type="predicted"/>
<evidence type="ECO:0000313" key="9">
    <source>
        <dbReference type="Proteomes" id="UP001592531"/>
    </source>
</evidence>
<keyword evidence="2 3" id="KW-0067">ATP-binding</keyword>
<comment type="caution">
    <text evidence="8">The sequence shown here is derived from an EMBL/GenBank/DDBJ whole genome shotgun (WGS) entry which is preliminary data.</text>
</comment>